<evidence type="ECO:0000259" key="8">
    <source>
        <dbReference type="Pfam" id="PF02308"/>
    </source>
</evidence>
<dbReference type="PANTHER" id="PTHR33778">
    <property type="entry name" value="PROTEIN MGTC"/>
    <property type="match status" value="1"/>
</dbReference>
<comment type="similarity">
    <text evidence="2 7">Belongs to the MgtC/SapB family.</text>
</comment>
<reference evidence="10 12" key="2">
    <citation type="submission" date="2018-06" db="EMBL/GenBank/DDBJ databases">
        <authorList>
            <consortium name="Pathogen Informatics"/>
            <person name="Doyle S."/>
        </authorList>
    </citation>
    <scope>NUCLEOTIDE SEQUENCE [LARGE SCALE GENOMIC DNA]</scope>
    <source>
        <strain evidence="10 12">NCTC12438</strain>
    </source>
</reference>
<evidence type="ECO:0000313" key="11">
    <source>
        <dbReference type="Proteomes" id="UP000054854"/>
    </source>
</evidence>
<sequence length="238" mass="25693">MQMPLSPTVYDIFIRLLLTLLAGALIGFNRETKGHAAGLRTTILLCLAASVAMIQANILLSIGGKTHESFGVMDLMRMPLGILTGVGFIGAGCILKKGDLIIGMATAATLWTVTIIGLCFGGGQLLLGTITTVVCLVVIGLLKKLDLMLPHKQHALLLVSSNKETLTPPDLNQLIQPLGYHAYFLQCSCDTGTKRSKFQFLISWKKPLSTSAPYDLLVLLEKDYCIESFKLGTQSIDV</sequence>
<keyword evidence="3" id="KW-1003">Cell membrane</keyword>
<evidence type="ECO:0000313" key="9">
    <source>
        <dbReference type="EMBL" id="KTC81949.1"/>
    </source>
</evidence>
<feature type="domain" description="MgtC/SapB/SrpB/YhiD N-terminal" evidence="8">
    <location>
        <begin position="16"/>
        <end position="146"/>
    </location>
</feature>
<dbReference type="PRINTS" id="PR01837">
    <property type="entry name" value="MGTCSAPBPROT"/>
</dbReference>
<dbReference type="PANTHER" id="PTHR33778:SF1">
    <property type="entry name" value="MAGNESIUM TRANSPORTER YHID-RELATED"/>
    <property type="match status" value="1"/>
</dbReference>
<feature type="transmembrane region" description="Helical" evidence="7">
    <location>
        <begin position="41"/>
        <end position="63"/>
    </location>
</feature>
<protein>
    <recommendedName>
        <fullName evidence="7">Protein MgtC</fullName>
    </recommendedName>
</protein>
<organism evidence="10 12">
    <name type="scientific">Legionella cincinnatiensis</name>
    <dbReference type="NCBI Taxonomy" id="28085"/>
    <lineage>
        <taxon>Bacteria</taxon>
        <taxon>Pseudomonadati</taxon>
        <taxon>Pseudomonadota</taxon>
        <taxon>Gammaproteobacteria</taxon>
        <taxon>Legionellales</taxon>
        <taxon>Legionellaceae</taxon>
        <taxon>Legionella</taxon>
    </lineage>
</organism>
<evidence type="ECO:0000256" key="1">
    <source>
        <dbReference type="ARBA" id="ARBA00004651"/>
    </source>
</evidence>
<feature type="transmembrane region" description="Helical" evidence="7">
    <location>
        <begin position="100"/>
        <end position="118"/>
    </location>
</feature>
<gene>
    <name evidence="10" type="primary">sapB</name>
    <name evidence="9" type="ORF">Lcin_3019</name>
    <name evidence="10" type="ORF">NCTC12438_01333</name>
</gene>
<dbReference type="EMBL" id="LNXX01000047">
    <property type="protein sequence ID" value="KTC81949.1"/>
    <property type="molecule type" value="Genomic_DNA"/>
</dbReference>
<dbReference type="STRING" id="28085.Lcin_3019"/>
<keyword evidence="7" id="KW-0997">Cell inner membrane</keyword>
<comment type="subcellular location">
    <subcellularLocation>
        <location evidence="7">Cell inner membrane</location>
        <topology evidence="7">Multi-pass membrane protein</topology>
    </subcellularLocation>
    <subcellularLocation>
        <location evidence="1">Cell membrane</location>
        <topology evidence="1">Multi-pass membrane protein</topology>
    </subcellularLocation>
</comment>
<dbReference type="Pfam" id="PF02308">
    <property type="entry name" value="MgtC"/>
    <property type="match status" value="1"/>
</dbReference>
<feature type="transmembrane region" description="Helical" evidence="7">
    <location>
        <begin position="124"/>
        <end position="142"/>
    </location>
</feature>
<evidence type="ECO:0000313" key="12">
    <source>
        <dbReference type="Proteomes" id="UP000255316"/>
    </source>
</evidence>
<evidence type="ECO:0000256" key="7">
    <source>
        <dbReference type="RuleBase" id="RU365041"/>
    </source>
</evidence>
<dbReference type="Proteomes" id="UP000255316">
    <property type="component" value="Unassembled WGS sequence"/>
</dbReference>
<proteinExistence type="inferred from homology"/>
<keyword evidence="5 7" id="KW-1133">Transmembrane helix</keyword>
<evidence type="ECO:0000313" key="10">
    <source>
        <dbReference type="EMBL" id="STX34729.1"/>
    </source>
</evidence>
<evidence type="ECO:0000256" key="5">
    <source>
        <dbReference type="ARBA" id="ARBA00022989"/>
    </source>
</evidence>
<dbReference type="EMBL" id="UGNX01000001">
    <property type="protein sequence ID" value="STX34729.1"/>
    <property type="molecule type" value="Genomic_DNA"/>
</dbReference>
<dbReference type="InterPro" id="IPR049177">
    <property type="entry name" value="MgtC_SapB_SrpB_YhiD_N"/>
</dbReference>
<name>A0A378IHU6_9GAMM</name>
<evidence type="ECO:0000256" key="3">
    <source>
        <dbReference type="ARBA" id="ARBA00022475"/>
    </source>
</evidence>
<accession>A0A378IHU6</accession>
<reference evidence="9 11" key="1">
    <citation type="submission" date="2015-11" db="EMBL/GenBank/DDBJ databases">
        <title>Genomic analysis of 38 Legionella species identifies large and diverse effector repertoires.</title>
        <authorList>
            <person name="Burstein D."/>
            <person name="Amaro F."/>
            <person name="Zusman T."/>
            <person name="Lifshitz Z."/>
            <person name="Cohen O."/>
            <person name="Gilbert J.A."/>
            <person name="Pupko T."/>
            <person name="Shuman H.A."/>
            <person name="Segal G."/>
        </authorList>
    </citation>
    <scope>NUCLEOTIDE SEQUENCE [LARGE SCALE GENOMIC DNA]</scope>
    <source>
        <strain evidence="9 11">CDC#72-OH-14</strain>
    </source>
</reference>
<dbReference type="Proteomes" id="UP000054854">
    <property type="component" value="Unassembled WGS sequence"/>
</dbReference>
<feature type="transmembrane region" description="Helical" evidence="7">
    <location>
        <begin position="12"/>
        <end position="29"/>
    </location>
</feature>
<evidence type="ECO:0000256" key="4">
    <source>
        <dbReference type="ARBA" id="ARBA00022692"/>
    </source>
</evidence>
<dbReference type="AlphaFoldDB" id="A0A378IHU6"/>
<keyword evidence="4 7" id="KW-0812">Transmembrane</keyword>
<dbReference type="GO" id="GO:0005886">
    <property type="term" value="C:plasma membrane"/>
    <property type="evidence" value="ECO:0007669"/>
    <property type="project" value="UniProtKB-SubCell"/>
</dbReference>
<dbReference type="InterPro" id="IPR003416">
    <property type="entry name" value="MgtC/SapB/SrpB/YhiD_fam"/>
</dbReference>
<feature type="transmembrane region" description="Helical" evidence="7">
    <location>
        <begin position="75"/>
        <end position="95"/>
    </location>
</feature>
<keyword evidence="6 7" id="KW-0472">Membrane</keyword>
<evidence type="ECO:0000256" key="2">
    <source>
        <dbReference type="ARBA" id="ARBA00009298"/>
    </source>
</evidence>
<evidence type="ECO:0000256" key="6">
    <source>
        <dbReference type="ARBA" id="ARBA00023136"/>
    </source>
</evidence>
<keyword evidence="11" id="KW-1185">Reference proteome</keyword>